<dbReference type="OrthoDB" id="8703697at2"/>
<accession>A0A1I7J5Z2</accession>
<sequence length="287" mass="31267">MRLPRPLAAALLAAVLCGCASNPRLREVREFAAESSRLGGYADLTQRFRETYPRLRPYLSPGADQRERAADAQRRAAHADFMAIHDTLALYLRTLAALADGERFSLDRPLQELGAGVKALPGTGLTDRHVNAHVGLTRLLARAFTEPYQERAARAMVRDGGEQVAALLEAMQLLLRYYDGSSDNERDMVLGMLDVEIPYADTPRERLLAALAKSHRQAKASEYRLIGLRHTLAAKHVAAVADAHRTLLAHLDRPADAGARVAVAGAHRHLRGAALALEPSIATGELP</sequence>
<dbReference type="PROSITE" id="PS51257">
    <property type="entry name" value="PROKAR_LIPOPROTEIN"/>
    <property type="match status" value="1"/>
</dbReference>
<proteinExistence type="predicted"/>
<protein>
    <recommendedName>
        <fullName evidence="3">Lipoprotein</fullName>
    </recommendedName>
</protein>
<dbReference type="EMBL" id="FPBO01000010">
    <property type="protein sequence ID" value="SFU80567.1"/>
    <property type="molecule type" value="Genomic_DNA"/>
</dbReference>
<gene>
    <name evidence="1" type="ORF">SAMN05216552_101086</name>
</gene>
<evidence type="ECO:0008006" key="3">
    <source>
        <dbReference type="Google" id="ProtNLM"/>
    </source>
</evidence>
<dbReference type="AlphaFoldDB" id="A0A1I7J5Z2"/>
<dbReference type="RefSeq" id="WP_143133103.1">
    <property type="nucleotide sequence ID" value="NZ_FPBO01000010.1"/>
</dbReference>
<evidence type="ECO:0000313" key="2">
    <source>
        <dbReference type="Proteomes" id="UP000199391"/>
    </source>
</evidence>
<evidence type="ECO:0000313" key="1">
    <source>
        <dbReference type="EMBL" id="SFU80567.1"/>
    </source>
</evidence>
<dbReference type="STRING" id="1035707.SAMN05216552_101086"/>
<reference evidence="2" key="1">
    <citation type="submission" date="2016-10" db="EMBL/GenBank/DDBJ databases">
        <authorList>
            <person name="Varghese N."/>
            <person name="Submissions S."/>
        </authorList>
    </citation>
    <scope>NUCLEOTIDE SEQUENCE [LARGE SCALE GENOMIC DNA]</scope>
    <source>
        <strain evidence="2">CGMCC 1.11014</strain>
    </source>
</reference>
<organism evidence="1 2">
    <name type="scientific">Pseudoduganella namucuonensis</name>
    <dbReference type="NCBI Taxonomy" id="1035707"/>
    <lineage>
        <taxon>Bacteria</taxon>
        <taxon>Pseudomonadati</taxon>
        <taxon>Pseudomonadota</taxon>
        <taxon>Betaproteobacteria</taxon>
        <taxon>Burkholderiales</taxon>
        <taxon>Oxalobacteraceae</taxon>
        <taxon>Telluria group</taxon>
        <taxon>Pseudoduganella</taxon>
    </lineage>
</organism>
<name>A0A1I7J5Z2_9BURK</name>
<keyword evidence="2" id="KW-1185">Reference proteome</keyword>
<dbReference type="Proteomes" id="UP000199391">
    <property type="component" value="Unassembled WGS sequence"/>
</dbReference>